<organism evidence="1 2">
    <name type="scientific">Plakobranchus ocellatus</name>
    <dbReference type="NCBI Taxonomy" id="259542"/>
    <lineage>
        <taxon>Eukaryota</taxon>
        <taxon>Metazoa</taxon>
        <taxon>Spiralia</taxon>
        <taxon>Lophotrochozoa</taxon>
        <taxon>Mollusca</taxon>
        <taxon>Gastropoda</taxon>
        <taxon>Heterobranchia</taxon>
        <taxon>Euthyneura</taxon>
        <taxon>Panpulmonata</taxon>
        <taxon>Sacoglossa</taxon>
        <taxon>Placobranchoidea</taxon>
        <taxon>Plakobranchidae</taxon>
        <taxon>Plakobranchus</taxon>
    </lineage>
</organism>
<dbReference type="AlphaFoldDB" id="A0AAV3ZFA0"/>
<protein>
    <submittedName>
        <fullName evidence="1">Uncharacterized protein</fullName>
    </submittedName>
</protein>
<proteinExistence type="predicted"/>
<accession>A0AAV3ZFA0</accession>
<dbReference type="EMBL" id="BLXT01002432">
    <property type="protein sequence ID" value="GFN94279.1"/>
    <property type="molecule type" value="Genomic_DNA"/>
</dbReference>
<name>A0AAV3ZFA0_9GAST</name>
<dbReference type="Proteomes" id="UP000735302">
    <property type="component" value="Unassembled WGS sequence"/>
</dbReference>
<comment type="caution">
    <text evidence="1">The sequence shown here is derived from an EMBL/GenBank/DDBJ whole genome shotgun (WGS) entry which is preliminary data.</text>
</comment>
<reference evidence="1 2" key="1">
    <citation type="journal article" date="2021" name="Elife">
        <title>Chloroplast acquisition without the gene transfer in kleptoplastic sea slugs, Plakobranchus ocellatus.</title>
        <authorList>
            <person name="Maeda T."/>
            <person name="Takahashi S."/>
            <person name="Yoshida T."/>
            <person name="Shimamura S."/>
            <person name="Takaki Y."/>
            <person name="Nagai Y."/>
            <person name="Toyoda A."/>
            <person name="Suzuki Y."/>
            <person name="Arimoto A."/>
            <person name="Ishii H."/>
            <person name="Satoh N."/>
            <person name="Nishiyama T."/>
            <person name="Hasebe M."/>
            <person name="Maruyama T."/>
            <person name="Minagawa J."/>
            <person name="Obokata J."/>
            <person name="Shigenobu S."/>
        </authorList>
    </citation>
    <scope>NUCLEOTIDE SEQUENCE [LARGE SCALE GENOMIC DNA]</scope>
</reference>
<gene>
    <name evidence="1" type="ORF">PoB_002078500</name>
</gene>
<evidence type="ECO:0000313" key="2">
    <source>
        <dbReference type="Proteomes" id="UP000735302"/>
    </source>
</evidence>
<evidence type="ECO:0000313" key="1">
    <source>
        <dbReference type="EMBL" id="GFN94279.1"/>
    </source>
</evidence>
<keyword evidence="2" id="KW-1185">Reference proteome</keyword>
<sequence length="90" mass="10234">MCFRQSKAADDIVQNMCFRQSNAADDIVQNMCFRQSKAADDIVRTCALGRVKQLMLTGLQIARKTEGLQQALTKICKTTTQSHTLRYLEY</sequence>